<proteinExistence type="predicted"/>
<evidence type="ECO:0000256" key="1">
    <source>
        <dbReference type="SAM" id="MobiDB-lite"/>
    </source>
</evidence>
<evidence type="ECO:0000313" key="3">
    <source>
        <dbReference type="Proteomes" id="UP000638648"/>
    </source>
</evidence>
<dbReference type="Proteomes" id="UP000638648">
    <property type="component" value="Unassembled WGS sequence"/>
</dbReference>
<comment type="caution">
    <text evidence="2">The sequence shown here is derived from an EMBL/GenBank/DDBJ whole genome shotgun (WGS) entry which is preliminary data.</text>
</comment>
<sequence length="243" mass="26669">MTEQNTARPSDDVASVDGQKYDDPNEDTTGLAKKMAVHHAARATAYHAILNDPDITARSEVSREAASLLPLETELATVWAALAGGWSGFEGKSAPDHDEMAASIAFYLTNRDDMSAMSAWVLDWAGIPETRIKAYTPESKKPRIAVLCGSTRFREEFRKVNEDLTKLKMIVVAPAVFADDGDEISDELKAELGELHLHKIDLADEVYVINPGGYIGESTAREIAYAEKAGKRIFYPYSPLTFA</sequence>
<protein>
    <submittedName>
        <fullName evidence="2">Uncharacterized protein</fullName>
    </submittedName>
</protein>
<dbReference type="RefSeq" id="WP_238361426.1">
    <property type="nucleotide sequence ID" value="NZ_BAABJL010000209.1"/>
</dbReference>
<keyword evidence="3" id="KW-1185">Reference proteome</keyword>
<evidence type="ECO:0000313" key="2">
    <source>
        <dbReference type="EMBL" id="MBE1604254.1"/>
    </source>
</evidence>
<reference evidence="2" key="1">
    <citation type="submission" date="2020-10" db="EMBL/GenBank/DDBJ databases">
        <title>Sequencing the genomes of 1000 actinobacteria strains.</title>
        <authorList>
            <person name="Klenk H.-P."/>
        </authorList>
    </citation>
    <scope>NUCLEOTIDE SEQUENCE</scope>
    <source>
        <strain evidence="2">DSM 45354</strain>
    </source>
</reference>
<organism evidence="2 3">
    <name type="scientific">Actinopolymorpha pittospori</name>
    <dbReference type="NCBI Taxonomy" id="648752"/>
    <lineage>
        <taxon>Bacteria</taxon>
        <taxon>Bacillati</taxon>
        <taxon>Actinomycetota</taxon>
        <taxon>Actinomycetes</taxon>
        <taxon>Propionibacteriales</taxon>
        <taxon>Actinopolymorphaceae</taxon>
        <taxon>Actinopolymorpha</taxon>
    </lineage>
</organism>
<feature type="region of interest" description="Disordered" evidence="1">
    <location>
        <begin position="1"/>
        <end position="28"/>
    </location>
</feature>
<dbReference type="EMBL" id="JADBEM010000001">
    <property type="protein sequence ID" value="MBE1604254.1"/>
    <property type="molecule type" value="Genomic_DNA"/>
</dbReference>
<dbReference type="AlphaFoldDB" id="A0A927MPF0"/>
<name>A0A927MPF0_9ACTN</name>
<gene>
    <name evidence="2" type="ORF">HEB94_001102</name>
</gene>
<accession>A0A927MPF0</accession>